<dbReference type="EMBL" id="BAAAZC010000029">
    <property type="protein sequence ID" value="GAA3985600.1"/>
    <property type="molecule type" value="Genomic_DNA"/>
</dbReference>
<evidence type="ECO:0000259" key="1">
    <source>
        <dbReference type="Pfam" id="PF00534"/>
    </source>
</evidence>
<dbReference type="PANTHER" id="PTHR12526">
    <property type="entry name" value="GLYCOSYLTRANSFERASE"/>
    <property type="match status" value="1"/>
</dbReference>
<dbReference type="SUPFAM" id="SSF53756">
    <property type="entry name" value="UDP-Glycosyltransferase/glycogen phosphorylase"/>
    <property type="match status" value="1"/>
</dbReference>
<dbReference type="InterPro" id="IPR001296">
    <property type="entry name" value="Glyco_trans_1"/>
</dbReference>
<dbReference type="Gene3D" id="3.40.50.2000">
    <property type="entry name" value="Glycogen Phosphorylase B"/>
    <property type="match status" value="2"/>
</dbReference>
<sequence>MGHTDGLGGAQTAYRELFDFIKQAGYEIKIINITDRKKEEQPFGGSHLIGQIEHKVSGALQKIKKYSSLITAGISAKIYNPDIFVSIGLSNSSNFITTFLPSSCFKIAQDFIANRSKDEDIWNSSRKNFNGIAVQAPSMLEYWKATLSNPCGVNWLPCFPQPPVDGVLRSKQDKSREQIRMAYFGRLAGNKGLPLLFKSLAELTDQDNLMLDLWGEGDEENNLKQLAKELNIQDKINFNGGYPASREGAELMASYDCLVLTSTEMEGLPLILLESMAYGLPFMATNIGAIRDCCKNNPDTILVQPTQDNITIGLSVLIHNVKNNQFDPLRLRQYYEQNFSTAVMAARWKECFDNPKLFFS</sequence>
<dbReference type="Proteomes" id="UP001500742">
    <property type="component" value="Unassembled WGS sequence"/>
</dbReference>
<name>A0ABP7QQ81_9SPHI</name>
<evidence type="ECO:0000313" key="2">
    <source>
        <dbReference type="EMBL" id="GAA3985600.1"/>
    </source>
</evidence>
<feature type="domain" description="Glycosyl transferase family 1" evidence="1">
    <location>
        <begin position="169"/>
        <end position="309"/>
    </location>
</feature>
<comment type="caution">
    <text evidence="2">The sequence shown here is derived from an EMBL/GenBank/DDBJ whole genome shotgun (WGS) entry which is preliminary data.</text>
</comment>
<organism evidence="2 3">
    <name type="scientific">Mucilaginibacter dorajii</name>
    <dbReference type="NCBI Taxonomy" id="692994"/>
    <lineage>
        <taxon>Bacteria</taxon>
        <taxon>Pseudomonadati</taxon>
        <taxon>Bacteroidota</taxon>
        <taxon>Sphingobacteriia</taxon>
        <taxon>Sphingobacteriales</taxon>
        <taxon>Sphingobacteriaceae</taxon>
        <taxon>Mucilaginibacter</taxon>
    </lineage>
</organism>
<evidence type="ECO:0000313" key="3">
    <source>
        <dbReference type="Proteomes" id="UP001500742"/>
    </source>
</evidence>
<keyword evidence="3" id="KW-1185">Reference proteome</keyword>
<reference evidence="3" key="1">
    <citation type="journal article" date="2019" name="Int. J. Syst. Evol. Microbiol.">
        <title>The Global Catalogue of Microorganisms (GCM) 10K type strain sequencing project: providing services to taxonomists for standard genome sequencing and annotation.</title>
        <authorList>
            <consortium name="The Broad Institute Genomics Platform"/>
            <consortium name="The Broad Institute Genome Sequencing Center for Infectious Disease"/>
            <person name="Wu L."/>
            <person name="Ma J."/>
        </authorList>
    </citation>
    <scope>NUCLEOTIDE SEQUENCE [LARGE SCALE GENOMIC DNA]</scope>
    <source>
        <strain evidence="3">JCM 16601</strain>
    </source>
</reference>
<dbReference type="Pfam" id="PF00534">
    <property type="entry name" value="Glycos_transf_1"/>
    <property type="match status" value="1"/>
</dbReference>
<gene>
    <name evidence="2" type="ORF">GCM10022210_42230</name>
</gene>
<protein>
    <recommendedName>
        <fullName evidence="1">Glycosyl transferase family 1 domain-containing protein</fullName>
    </recommendedName>
</protein>
<proteinExistence type="predicted"/>
<accession>A0ABP7QQ81</accession>